<evidence type="ECO:0000313" key="2">
    <source>
        <dbReference type="EMBL" id="ABO09215.1"/>
    </source>
</evidence>
<evidence type="ECO:0000256" key="1">
    <source>
        <dbReference type="SAM" id="Phobius"/>
    </source>
</evidence>
<name>A3MX48_PYRCJ</name>
<dbReference type="EMBL" id="CP000561">
    <property type="protein sequence ID" value="ABO09215.1"/>
    <property type="molecule type" value="Genomic_DNA"/>
</dbReference>
<dbReference type="RefSeq" id="WP_011850474.1">
    <property type="nucleotide sequence ID" value="NC_009073.1"/>
</dbReference>
<dbReference type="Proteomes" id="UP000001431">
    <property type="component" value="Chromosome"/>
</dbReference>
<feature type="transmembrane region" description="Helical" evidence="1">
    <location>
        <begin position="35"/>
        <end position="58"/>
    </location>
</feature>
<dbReference type="OrthoDB" id="28871at2157"/>
<dbReference type="GeneID" id="4908466"/>
<feature type="transmembrane region" description="Helical" evidence="1">
    <location>
        <begin position="112"/>
        <end position="131"/>
    </location>
</feature>
<keyword evidence="3" id="KW-1185">Reference proteome</keyword>
<accession>A3MX48</accession>
<evidence type="ECO:0000313" key="3">
    <source>
        <dbReference type="Proteomes" id="UP000001431"/>
    </source>
</evidence>
<dbReference type="KEGG" id="pcl:Pcal_1798"/>
<keyword evidence="1" id="KW-0812">Transmembrane</keyword>
<dbReference type="STRING" id="410359.Pcal_1798"/>
<feature type="transmembrane region" description="Helical" evidence="1">
    <location>
        <begin position="70"/>
        <end position="92"/>
    </location>
</feature>
<sequence>MLWIVSKSVRIGLVFVLFSVLYVLFNIWWAGLLDVYPLLVGVYLMTFVSVTPYIFLNIITAVRNRSDGRWIITVGLSLAFFSSLIAAMAKLGGLRHVISPFVISQLRYDGTLALSLALLALSALVYINSILPESRRLAKALYFTATKEEDKEIEVV</sequence>
<reference evidence="2" key="1">
    <citation type="submission" date="2007-02" db="EMBL/GenBank/DDBJ databases">
        <title>Complete sequence of Pyrobaculum calidifontis JCM 11548.</title>
        <authorList>
            <consortium name="US DOE Joint Genome Institute"/>
            <person name="Copeland A."/>
            <person name="Lucas S."/>
            <person name="Lapidus A."/>
            <person name="Barry K."/>
            <person name="Glavina del Rio T."/>
            <person name="Dalin E."/>
            <person name="Tice H."/>
            <person name="Pitluck S."/>
            <person name="Chain P."/>
            <person name="Malfatti S."/>
            <person name="Shin M."/>
            <person name="Vergez L."/>
            <person name="Schmutz J."/>
            <person name="Larimer F."/>
            <person name="Land M."/>
            <person name="Hauser L."/>
            <person name="Kyrpides N."/>
            <person name="Mikhailova N."/>
            <person name="Cozen A.E."/>
            <person name="Fitz-Gibbon S.T."/>
            <person name="House C.H."/>
            <person name="Saltikov C."/>
            <person name="Lowe T.M."/>
            <person name="Richardson P."/>
        </authorList>
    </citation>
    <scope>NUCLEOTIDE SEQUENCE [LARGE SCALE GENOMIC DNA]</scope>
    <source>
        <strain evidence="2">JCM 11548</strain>
    </source>
</reference>
<keyword evidence="1" id="KW-0472">Membrane</keyword>
<feature type="transmembrane region" description="Helical" evidence="1">
    <location>
        <begin position="12"/>
        <end position="29"/>
    </location>
</feature>
<keyword evidence="1" id="KW-1133">Transmembrane helix</keyword>
<protein>
    <submittedName>
        <fullName evidence="2">Uncharacterized protein</fullName>
    </submittedName>
</protein>
<proteinExistence type="predicted"/>
<organism evidence="2 3">
    <name type="scientific">Pyrobaculum calidifontis (strain DSM 21063 / JCM 11548 / VA1)</name>
    <dbReference type="NCBI Taxonomy" id="410359"/>
    <lineage>
        <taxon>Archaea</taxon>
        <taxon>Thermoproteota</taxon>
        <taxon>Thermoprotei</taxon>
        <taxon>Thermoproteales</taxon>
        <taxon>Thermoproteaceae</taxon>
        <taxon>Pyrobaculum</taxon>
    </lineage>
</organism>
<dbReference type="eggNOG" id="arCOG05668">
    <property type="taxonomic scope" value="Archaea"/>
</dbReference>
<gene>
    <name evidence="2" type="ordered locus">Pcal_1798</name>
</gene>
<dbReference type="HOGENOM" id="CLU_1656938_0_0_2"/>
<dbReference type="AlphaFoldDB" id="A3MX48"/>